<reference evidence="2" key="2">
    <citation type="submission" date="2020-07" db="EMBL/GenBank/DDBJ databases">
        <authorList>
            <person name="Vera ALvarez R."/>
            <person name="Arias-Moreno D.M."/>
            <person name="Jimenez-Jacinto V."/>
            <person name="Jimenez-Bremont J.F."/>
            <person name="Swaminathan K."/>
            <person name="Moose S.P."/>
            <person name="Guerrero-Gonzalez M.L."/>
            <person name="Marino-Ramirez L."/>
            <person name="Landsman D."/>
            <person name="Rodriguez-Kessler M."/>
            <person name="Delgado-Sanchez P."/>
        </authorList>
    </citation>
    <scope>NUCLEOTIDE SEQUENCE</scope>
    <source>
        <tissue evidence="2">Cladode</tissue>
    </source>
</reference>
<protein>
    <submittedName>
        <fullName evidence="2">Uncharacterized protein</fullName>
    </submittedName>
</protein>
<dbReference type="AlphaFoldDB" id="A0A7C8ZNH0"/>
<accession>A0A7C8ZNH0</accession>
<proteinExistence type="predicted"/>
<feature type="region of interest" description="Disordered" evidence="1">
    <location>
        <begin position="58"/>
        <end position="78"/>
    </location>
</feature>
<evidence type="ECO:0000256" key="1">
    <source>
        <dbReference type="SAM" id="MobiDB-lite"/>
    </source>
</evidence>
<sequence length="127" mass="13258">MMGENVNRGGGKKNRAAENGPLTRAEWLRSFARTTMTLVSCATNYRRLPCPVEISCSTPPENRAGERQSSKCQGVAGGGVGTTATATTVAGEVPTGCFSPGNMMPESLAGSADCHLVLAVIWQAKRG</sequence>
<dbReference type="EMBL" id="GISG01147547">
    <property type="protein sequence ID" value="MBA4646670.1"/>
    <property type="molecule type" value="Transcribed_RNA"/>
</dbReference>
<reference evidence="2" key="1">
    <citation type="journal article" date="2013" name="J. Plant Res.">
        <title>Effect of fungi and light on seed germination of three Opuntia species from semiarid lands of central Mexico.</title>
        <authorList>
            <person name="Delgado-Sanchez P."/>
            <person name="Jimenez-Bremont J.F."/>
            <person name="Guerrero-Gonzalez Mde L."/>
            <person name="Flores J."/>
        </authorList>
    </citation>
    <scope>NUCLEOTIDE SEQUENCE</scope>
    <source>
        <tissue evidence="2">Cladode</tissue>
    </source>
</reference>
<evidence type="ECO:0000313" key="2">
    <source>
        <dbReference type="EMBL" id="MBA4646670.1"/>
    </source>
</evidence>
<name>A0A7C8ZNH0_OPUST</name>
<organism evidence="2">
    <name type="scientific">Opuntia streptacantha</name>
    <name type="common">Prickly pear cactus</name>
    <name type="synonym">Opuntia cardona</name>
    <dbReference type="NCBI Taxonomy" id="393608"/>
    <lineage>
        <taxon>Eukaryota</taxon>
        <taxon>Viridiplantae</taxon>
        <taxon>Streptophyta</taxon>
        <taxon>Embryophyta</taxon>
        <taxon>Tracheophyta</taxon>
        <taxon>Spermatophyta</taxon>
        <taxon>Magnoliopsida</taxon>
        <taxon>eudicotyledons</taxon>
        <taxon>Gunneridae</taxon>
        <taxon>Pentapetalae</taxon>
        <taxon>Caryophyllales</taxon>
        <taxon>Cactineae</taxon>
        <taxon>Cactaceae</taxon>
        <taxon>Opuntioideae</taxon>
        <taxon>Opuntia</taxon>
    </lineage>
</organism>